<dbReference type="RefSeq" id="WP_161726009.1">
    <property type="nucleotide sequence ID" value="NZ_JAAAXI010000027.1"/>
</dbReference>
<proteinExistence type="predicted"/>
<accession>A0ABW9YYC8</accession>
<protein>
    <submittedName>
        <fullName evidence="2">Gene transfer agent family protein</fullName>
    </submittedName>
</protein>
<reference evidence="2 3" key="1">
    <citation type="submission" date="2020-01" db="EMBL/GenBank/DDBJ databases">
        <title>Microvirga sp. nov., an arsenate reduction bacterium isolated from Tibet hotspring sediments.</title>
        <authorList>
            <person name="Yuan C.-G."/>
        </authorList>
    </citation>
    <scope>NUCLEOTIDE SEQUENCE [LARGE SCALE GENOMIC DNA]</scope>
    <source>
        <strain evidence="2 3">SYSU G3D203</strain>
    </source>
</reference>
<dbReference type="EMBL" id="JAAAXJ010000003">
    <property type="protein sequence ID" value="NBJ24123.1"/>
    <property type="molecule type" value="Genomic_DNA"/>
</dbReference>
<organism evidence="2 3">
    <name type="scientific">Microvirga arsenatis</name>
    <dbReference type="NCBI Taxonomy" id="2692265"/>
    <lineage>
        <taxon>Bacteria</taxon>
        <taxon>Pseudomonadati</taxon>
        <taxon>Pseudomonadota</taxon>
        <taxon>Alphaproteobacteria</taxon>
        <taxon>Hyphomicrobiales</taxon>
        <taxon>Methylobacteriaceae</taxon>
        <taxon>Microvirga</taxon>
    </lineage>
</organism>
<dbReference type="InterPro" id="IPR021791">
    <property type="entry name" value="Phage_TAC_11"/>
</dbReference>
<sequence length="143" mass="15198">MSSDASVSFDWADGEYTFRLAIGQLRELQDKTGVGPYALLARLIDGTWRVDDLRETIRLGLIGGKVDPLKALGLVRTYVEGRPLAESVNPAKAILSAAIFGNPEDPVGKQKPEETDRATDGSASPSSTDPEPSSGGQPEPSTN</sequence>
<feature type="compositionally biased region" description="Basic and acidic residues" evidence="1">
    <location>
        <begin position="106"/>
        <end position="119"/>
    </location>
</feature>
<gene>
    <name evidence="2" type="ORF">GR303_07105</name>
</gene>
<feature type="region of interest" description="Disordered" evidence="1">
    <location>
        <begin position="100"/>
        <end position="143"/>
    </location>
</feature>
<comment type="caution">
    <text evidence="2">The sequence shown here is derived from an EMBL/GenBank/DDBJ whole genome shotgun (WGS) entry which is preliminary data.</text>
</comment>
<evidence type="ECO:0000256" key="1">
    <source>
        <dbReference type="SAM" id="MobiDB-lite"/>
    </source>
</evidence>
<name>A0ABW9YYC8_9HYPH</name>
<dbReference type="Proteomes" id="UP000818323">
    <property type="component" value="Unassembled WGS sequence"/>
</dbReference>
<evidence type="ECO:0000313" key="2">
    <source>
        <dbReference type="EMBL" id="NBJ24123.1"/>
    </source>
</evidence>
<dbReference type="Pfam" id="PF11836">
    <property type="entry name" value="Phage_TAC_11"/>
    <property type="match status" value="1"/>
</dbReference>
<keyword evidence="3" id="KW-1185">Reference proteome</keyword>
<feature type="compositionally biased region" description="Low complexity" evidence="1">
    <location>
        <begin position="130"/>
        <end position="143"/>
    </location>
</feature>
<evidence type="ECO:0000313" key="3">
    <source>
        <dbReference type="Proteomes" id="UP000818323"/>
    </source>
</evidence>